<dbReference type="GO" id="GO:0050269">
    <property type="term" value="F:coniferyl-aldehyde dehydrogenase [NAD(P)+] activity"/>
    <property type="evidence" value="ECO:0007669"/>
    <property type="project" value="UniProtKB-EC"/>
</dbReference>
<evidence type="ECO:0000256" key="2">
    <source>
        <dbReference type="ARBA" id="ARBA00023002"/>
    </source>
</evidence>
<dbReference type="Proteomes" id="UP001169027">
    <property type="component" value="Unassembled WGS sequence"/>
</dbReference>
<keyword evidence="3" id="KW-0520">NAD</keyword>
<evidence type="ECO:0000256" key="6">
    <source>
        <dbReference type="RuleBase" id="RU003345"/>
    </source>
</evidence>
<evidence type="ECO:0000256" key="7">
    <source>
        <dbReference type="SAM" id="Coils"/>
    </source>
</evidence>
<dbReference type="PROSITE" id="PS00687">
    <property type="entry name" value="ALDEHYDE_DEHYDR_GLU"/>
    <property type="match status" value="1"/>
</dbReference>
<evidence type="ECO:0000313" key="10">
    <source>
        <dbReference type="Proteomes" id="UP001169027"/>
    </source>
</evidence>
<evidence type="ECO:0000256" key="3">
    <source>
        <dbReference type="ARBA" id="ARBA00023027"/>
    </source>
</evidence>
<dbReference type="EMBL" id="JAUKVY010000048">
    <property type="protein sequence ID" value="MDO1537755.1"/>
    <property type="molecule type" value="Genomic_DNA"/>
</dbReference>
<reference evidence="9" key="1">
    <citation type="submission" date="2023-06" db="EMBL/GenBank/DDBJ databases">
        <authorList>
            <person name="Jiang Y."/>
            <person name="Liu Q."/>
        </authorList>
    </citation>
    <scope>NUCLEOTIDE SEQUENCE</scope>
    <source>
        <strain evidence="9">CGMCC 1.12090</strain>
    </source>
</reference>
<dbReference type="InterPro" id="IPR016162">
    <property type="entry name" value="Ald_DH_N"/>
</dbReference>
<dbReference type="Gene3D" id="3.40.309.10">
    <property type="entry name" value="Aldehyde Dehydrogenase, Chain A, domain 2"/>
    <property type="match status" value="1"/>
</dbReference>
<feature type="domain" description="Aldehyde dehydrogenase" evidence="8">
    <location>
        <begin position="15"/>
        <end position="449"/>
    </location>
</feature>
<dbReference type="InterPro" id="IPR029510">
    <property type="entry name" value="Ald_DH_CS_GLU"/>
</dbReference>
<feature type="coiled-coil region" evidence="7">
    <location>
        <begin position="39"/>
        <end position="66"/>
    </location>
</feature>
<evidence type="ECO:0000256" key="1">
    <source>
        <dbReference type="ARBA" id="ARBA00009986"/>
    </source>
</evidence>
<name>A0ABT8SG32_9BURK</name>
<keyword evidence="7" id="KW-0175">Coiled coil</keyword>
<evidence type="ECO:0000313" key="9">
    <source>
        <dbReference type="EMBL" id="MDO1537755.1"/>
    </source>
</evidence>
<comment type="caution">
    <text evidence="9">The sequence shown here is derived from an EMBL/GenBank/DDBJ whole genome shotgun (WGS) entry which is preliminary data.</text>
</comment>
<accession>A0ABT8SG32</accession>
<evidence type="ECO:0000259" key="8">
    <source>
        <dbReference type="Pfam" id="PF00171"/>
    </source>
</evidence>
<dbReference type="PANTHER" id="PTHR43570">
    <property type="entry name" value="ALDEHYDE DEHYDROGENASE"/>
    <property type="match status" value="1"/>
</dbReference>
<dbReference type="InterPro" id="IPR012394">
    <property type="entry name" value="Aldehyde_DH_NAD(P)"/>
</dbReference>
<dbReference type="Gene3D" id="3.40.605.10">
    <property type="entry name" value="Aldehyde Dehydrogenase, Chain A, domain 1"/>
    <property type="match status" value="1"/>
</dbReference>
<keyword evidence="2 4" id="KW-0560">Oxidoreductase</keyword>
<dbReference type="InterPro" id="IPR016161">
    <property type="entry name" value="Ald_DH/histidinol_DH"/>
</dbReference>
<dbReference type="Pfam" id="PF00171">
    <property type="entry name" value="Aldedh"/>
    <property type="match status" value="1"/>
</dbReference>
<dbReference type="InterPro" id="IPR016160">
    <property type="entry name" value="Ald_DH_CS_CYS"/>
</dbReference>
<evidence type="ECO:0000256" key="4">
    <source>
        <dbReference type="PIRNR" id="PIRNR036492"/>
    </source>
</evidence>
<proteinExistence type="inferred from homology"/>
<dbReference type="RefSeq" id="WP_301816192.1">
    <property type="nucleotide sequence ID" value="NZ_JAUJZH010000048.1"/>
</dbReference>
<dbReference type="SUPFAM" id="SSF53720">
    <property type="entry name" value="ALDH-like"/>
    <property type="match status" value="1"/>
</dbReference>
<gene>
    <name evidence="9" type="ORF">Q2T77_36525</name>
</gene>
<feature type="active site" evidence="5">
    <location>
        <position position="227"/>
    </location>
</feature>
<dbReference type="InterPro" id="IPR016163">
    <property type="entry name" value="Ald_DH_C"/>
</dbReference>
<dbReference type="PANTHER" id="PTHR43570:SF20">
    <property type="entry name" value="ALDEHYDE DEHYDROGENASE ALDX-RELATED"/>
    <property type="match status" value="1"/>
</dbReference>
<organism evidence="9 10">
    <name type="scientific">Variovorax ginsengisoli</name>
    <dbReference type="NCBI Taxonomy" id="363844"/>
    <lineage>
        <taxon>Bacteria</taxon>
        <taxon>Pseudomonadati</taxon>
        <taxon>Pseudomonadota</taxon>
        <taxon>Betaproteobacteria</taxon>
        <taxon>Burkholderiales</taxon>
        <taxon>Comamonadaceae</taxon>
        <taxon>Variovorax</taxon>
    </lineage>
</organism>
<dbReference type="PIRSF" id="PIRSF036492">
    <property type="entry name" value="ALDH"/>
    <property type="match status" value="1"/>
</dbReference>
<comment type="similarity">
    <text evidence="1 4 6">Belongs to the aldehyde dehydrogenase family.</text>
</comment>
<sequence>MSAVLTPISLHADAAEIERMHRLFDMQRNAFAAAPYPDLAARKAKLRRLIDALRRYQNEIVAAVNDDFGVRAGAETKLVEVMGPILEARHALSHMRSWMKPRRRSTEMLFLTNSAWVEYQPKGVVGIIGTWNFPLYLTIGPLIAALAAGNRAMVKVSEFTPRTTALLRTMLSGCFAEDEVAVFGGAVEAAQAFNALPFNHLVFTGSPRVGREVMRAAADNLTPVTLELGGKSPAIVGPDADLRDAALRIAHGKAFNAGQICVAPDYALVPRGSSNEFAAAVREAFGKLYPSVGGNPEYTSIVTERHAARLRQLLDDARAKGATLLSCGDVARTGRQMALTVVTGVNDRMQLMQEEIFGPILPVLEYDRLDDAMALVRRGDRPLSLYAFGLSPAEQRRVLRETHAGGVTLNDWGWHVFQHDLPFGGIGNSGMGTYHGEEGFRELSHAKSVFKRQRWFPIGLFYPPYGNLVQRLSMRLYLGKSA</sequence>
<evidence type="ECO:0000256" key="5">
    <source>
        <dbReference type="PROSITE-ProRule" id="PRU10007"/>
    </source>
</evidence>
<dbReference type="InterPro" id="IPR015590">
    <property type="entry name" value="Aldehyde_DH_dom"/>
</dbReference>
<protein>
    <recommendedName>
        <fullName evidence="4">Aldehyde dehydrogenase</fullName>
    </recommendedName>
</protein>
<keyword evidence="10" id="KW-1185">Reference proteome</keyword>
<dbReference type="CDD" id="cd07133">
    <property type="entry name" value="ALDH_CALDH_CalB"/>
    <property type="match status" value="1"/>
</dbReference>
<dbReference type="PROSITE" id="PS00070">
    <property type="entry name" value="ALDEHYDE_DEHYDR_CYS"/>
    <property type="match status" value="1"/>
</dbReference>